<name>A0ABU9LQH1_9BACT</name>
<reference evidence="9 10" key="1">
    <citation type="journal article" date="2018" name="Arch. Microbiol.">
        <title>Hymenobacter segetis sp. nov., isolated from soil.</title>
        <authorList>
            <person name="Ten L.N."/>
            <person name="Lim S.J."/>
            <person name="Kim B.O."/>
            <person name="Kang I.K."/>
            <person name="Jung H.Y."/>
        </authorList>
    </citation>
    <scope>NUCLEOTIDE SEQUENCE [LARGE SCALE GENOMIC DNA]</scope>
    <source>
        <strain evidence="9 10">S7-3-11</strain>
    </source>
</reference>
<dbReference type="InterPro" id="IPR012944">
    <property type="entry name" value="SusD_RagB_dom"/>
</dbReference>
<protein>
    <submittedName>
        <fullName evidence="9">RagB/SusD family nutrient uptake outer membrane protein</fullName>
    </submittedName>
</protein>
<dbReference type="PROSITE" id="PS51257">
    <property type="entry name" value="PROKAR_LIPOPROTEIN"/>
    <property type="match status" value="1"/>
</dbReference>
<dbReference type="Gene3D" id="1.25.40.390">
    <property type="match status" value="1"/>
</dbReference>
<feature type="chain" id="PRO_5046867618" evidence="6">
    <location>
        <begin position="20"/>
        <end position="501"/>
    </location>
</feature>
<dbReference type="RefSeq" id="WP_342295533.1">
    <property type="nucleotide sequence ID" value="NZ_JBCEVZ010000002.1"/>
</dbReference>
<keyword evidence="10" id="KW-1185">Reference proteome</keyword>
<evidence type="ECO:0000256" key="5">
    <source>
        <dbReference type="ARBA" id="ARBA00023237"/>
    </source>
</evidence>
<accession>A0ABU9LQH1</accession>
<dbReference type="SUPFAM" id="SSF48452">
    <property type="entry name" value="TPR-like"/>
    <property type="match status" value="1"/>
</dbReference>
<evidence type="ECO:0000256" key="6">
    <source>
        <dbReference type="SAM" id="SignalP"/>
    </source>
</evidence>
<comment type="caution">
    <text evidence="9">The sequence shown here is derived from an EMBL/GenBank/DDBJ whole genome shotgun (WGS) entry which is preliminary data.</text>
</comment>
<feature type="domain" description="SusD-like N-terminal" evidence="8">
    <location>
        <begin position="64"/>
        <end position="226"/>
    </location>
</feature>
<evidence type="ECO:0000259" key="8">
    <source>
        <dbReference type="Pfam" id="PF14322"/>
    </source>
</evidence>
<dbReference type="Pfam" id="PF14322">
    <property type="entry name" value="SusD-like_3"/>
    <property type="match status" value="1"/>
</dbReference>
<dbReference type="EMBL" id="JBCEVZ010000002">
    <property type="protein sequence ID" value="MEL5992920.1"/>
    <property type="molecule type" value="Genomic_DNA"/>
</dbReference>
<keyword evidence="3 6" id="KW-0732">Signal</keyword>
<sequence length="501" mass="54965">MKFPPIAAALLATLAFATAGCDKFLDQPVLGQYEAGQFFTSNTNAVLAVNAAYVPLSFRDAAANPLWVLGDVASDDAVKGSNPGDQTDFENIDNFNITPINAAVEAMWSRYYDGIFKCNVVTDGLPASNTAVSADVRQQVLGQAQFLRAYYYFQLTTIYGRIPLRLKVETPEELQSPARDQADIYAQIEQDCAAAAAALPNVWPAAADLGRATKGAALALLAKTYLYEKKYALAASTAQQVTALGYTLLPVQADNFRAATKNNAESIFSVQHTAGLSPGQGNNLNQWFAPRQQNGYGFFYPTKSLVNNFEKTAAGVVDPRLDYSVGRFGQSFFGIPFDTTWSTTTFLSKKHLQPLSEVPATTRGDGNLNFQAIRYAEVLLIEAEATNEAGNPAAALGPLNKVRKRARESYLNDRTLPGYGTVPAGLLPDITTTDQNQLRDYIRRERRAELALEFQRFFDVVRYGEAYAKAALSNQPNFSYARHRFFPVPQSERDTNKKLGL</sequence>
<comment type="similarity">
    <text evidence="2">Belongs to the SusD family.</text>
</comment>
<comment type="subcellular location">
    <subcellularLocation>
        <location evidence="1">Cell outer membrane</location>
    </subcellularLocation>
</comment>
<proteinExistence type="inferred from homology"/>
<dbReference type="Proteomes" id="UP001479606">
    <property type="component" value="Unassembled WGS sequence"/>
</dbReference>
<evidence type="ECO:0000313" key="10">
    <source>
        <dbReference type="Proteomes" id="UP001479606"/>
    </source>
</evidence>
<evidence type="ECO:0000259" key="7">
    <source>
        <dbReference type="Pfam" id="PF07980"/>
    </source>
</evidence>
<dbReference type="Pfam" id="PF07980">
    <property type="entry name" value="SusD_RagB"/>
    <property type="match status" value="1"/>
</dbReference>
<gene>
    <name evidence="9" type="ORF">AAFH49_01785</name>
</gene>
<feature type="domain" description="RagB/SusD" evidence="7">
    <location>
        <begin position="265"/>
        <end position="477"/>
    </location>
</feature>
<evidence type="ECO:0000256" key="3">
    <source>
        <dbReference type="ARBA" id="ARBA00022729"/>
    </source>
</evidence>
<dbReference type="InterPro" id="IPR011990">
    <property type="entry name" value="TPR-like_helical_dom_sf"/>
</dbReference>
<dbReference type="InterPro" id="IPR033985">
    <property type="entry name" value="SusD-like_N"/>
</dbReference>
<keyword evidence="5" id="KW-0998">Cell outer membrane</keyword>
<evidence type="ECO:0000256" key="2">
    <source>
        <dbReference type="ARBA" id="ARBA00006275"/>
    </source>
</evidence>
<organism evidence="9 10">
    <name type="scientific">Hymenobacter segetis</name>
    <dbReference type="NCBI Taxonomy" id="2025509"/>
    <lineage>
        <taxon>Bacteria</taxon>
        <taxon>Pseudomonadati</taxon>
        <taxon>Bacteroidota</taxon>
        <taxon>Cytophagia</taxon>
        <taxon>Cytophagales</taxon>
        <taxon>Hymenobacteraceae</taxon>
        <taxon>Hymenobacter</taxon>
    </lineage>
</organism>
<feature type="signal peptide" evidence="6">
    <location>
        <begin position="1"/>
        <end position="19"/>
    </location>
</feature>
<evidence type="ECO:0000256" key="1">
    <source>
        <dbReference type="ARBA" id="ARBA00004442"/>
    </source>
</evidence>
<keyword evidence="4" id="KW-0472">Membrane</keyword>
<evidence type="ECO:0000313" key="9">
    <source>
        <dbReference type="EMBL" id="MEL5992920.1"/>
    </source>
</evidence>
<evidence type="ECO:0000256" key="4">
    <source>
        <dbReference type="ARBA" id="ARBA00023136"/>
    </source>
</evidence>
<dbReference type="CDD" id="cd08977">
    <property type="entry name" value="SusD"/>
    <property type="match status" value="1"/>
</dbReference>